<sequence>MPKKMQTIFIDADACPVPIKQEIQDICRNVPVDVLFVASYAHVMNEEKNTKWIIVDSNREEVDLYIVNHVIPNDFVITQDYGLASILLPKGVYVLSPRGKRYLEKNIDDLLYMRHLSSKERRAGNRVKGPKPFRKEDKERFSEEFKKVLKKEGLL</sequence>
<evidence type="ECO:0000313" key="4">
    <source>
        <dbReference type="Proteomes" id="UP000253314"/>
    </source>
</evidence>
<dbReference type="AlphaFoldDB" id="A0A366XX94"/>
<dbReference type="OrthoDB" id="9798918at2"/>
<proteinExistence type="inferred from homology"/>
<dbReference type="NCBIfam" id="NF001095">
    <property type="entry name" value="PRK00124.1"/>
    <property type="match status" value="1"/>
</dbReference>
<dbReference type="PANTHER" id="PTHR35146:SF1">
    <property type="entry name" value="UPF0178 PROTEIN YAII"/>
    <property type="match status" value="1"/>
</dbReference>
<dbReference type="InterPro" id="IPR003791">
    <property type="entry name" value="UPF0178"/>
</dbReference>
<evidence type="ECO:0000256" key="2">
    <source>
        <dbReference type="HAMAP-Rule" id="MF_00489"/>
    </source>
</evidence>
<accession>A0A366XX94</accession>
<dbReference type="CDD" id="cd18720">
    <property type="entry name" value="PIN_YqxD-like"/>
    <property type="match status" value="1"/>
</dbReference>
<dbReference type="RefSeq" id="WP_113804969.1">
    <property type="nucleotide sequence ID" value="NZ_QOCW01000004.1"/>
</dbReference>
<reference evidence="3 4" key="1">
    <citation type="submission" date="2018-07" db="EMBL/GenBank/DDBJ databases">
        <title>Lottiidibacillus patelloidae gen. nov., sp. nov., isolated from the intestinal tract of a marine limpet and the reclassification of B. taeanensis BH030017T, B. algicola KMM 3737T and B. hwajinpoensis SW-72T as genus Lottiidibacillus.</title>
        <authorList>
            <person name="Liu R."/>
            <person name="Huang Z."/>
        </authorList>
    </citation>
    <scope>NUCLEOTIDE SEQUENCE [LARGE SCALE GENOMIC DNA]</scope>
    <source>
        <strain evidence="3 4">BH030017</strain>
    </source>
</reference>
<dbReference type="Proteomes" id="UP000253314">
    <property type="component" value="Unassembled WGS sequence"/>
</dbReference>
<organism evidence="3 4">
    <name type="scientific">Bacillus taeanensis</name>
    <dbReference type="NCBI Taxonomy" id="273032"/>
    <lineage>
        <taxon>Bacteria</taxon>
        <taxon>Bacillati</taxon>
        <taxon>Bacillota</taxon>
        <taxon>Bacilli</taxon>
        <taxon>Bacillales</taxon>
        <taxon>Bacillaceae</taxon>
        <taxon>Bacillus</taxon>
    </lineage>
</organism>
<dbReference type="HAMAP" id="MF_00489">
    <property type="entry name" value="UPF0178"/>
    <property type="match status" value="1"/>
</dbReference>
<gene>
    <name evidence="3" type="ORF">DS031_05690</name>
</gene>
<comment type="similarity">
    <text evidence="1 2">Belongs to the UPF0178 family.</text>
</comment>
<name>A0A366XX94_9BACI</name>
<protein>
    <recommendedName>
        <fullName evidence="2">UPF0178 protein DS031_05690</fullName>
    </recommendedName>
</protein>
<dbReference type="EMBL" id="QOCW01000004">
    <property type="protein sequence ID" value="RBW70517.1"/>
    <property type="molecule type" value="Genomic_DNA"/>
</dbReference>
<evidence type="ECO:0000256" key="1">
    <source>
        <dbReference type="ARBA" id="ARBA00008522"/>
    </source>
</evidence>
<dbReference type="Pfam" id="PF02639">
    <property type="entry name" value="DUF188"/>
    <property type="match status" value="1"/>
</dbReference>
<dbReference type="PANTHER" id="PTHR35146">
    <property type="entry name" value="UPF0178 PROTEIN YAII"/>
    <property type="match status" value="1"/>
</dbReference>
<keyword evidence="4" id="KW-1185">Reference proteome</keyword>
<comment type="caution">
    <text evidence="3">The sequence shown here is derived from an EMBL/GenBank/DDBJ whole genome shotgun (WGS) entry which is preliminary data.</text>
</comment>
<evidence type="ECO:0000313" key="3">
    <source>
        <dbReference type="EMBL" id="RBW70517.1"/>
    </source>
</evidence>